<dbReference type="AlphaFoldDB" id="A0A6J6C2E2"/>
<dbReference type="EMBL" id="CAEZST010000007">
    <property type="protein sequence ID" value="CAB4545366.1"/>
    <property type="molecule type" value="Genomic_DNA"/>
</dbReference>
<proteinExistence type="predicted"/>
<reference evidence="2" key="1">
    <citation type="submission" date="2020-05" db="EMBL/GenBank/DDBJ databases">
        <authorList>
            <person name="Chiriac C."/>
            <person name="Salcher M."/>
            <person name="Ghai R."/>
            <person name="Kavagutti S V."/>
        </authorList>
    </citation>
    <scope>NUCLEOTIDE SEQUENCE</scope>
</reference>
<evidence type="ECO:0000313" key="2">
    <source>
        <dbReference type="EMBL" id="CAB4545366.1"/>
    </source>
</evidence>
<gene>
    <name evidence="2" type="ORF">UFOPK1503_00582</name>
</gene>
<accession>A0A6J6C2E2</accession>
<sequence>MAVQLKYRSAHEQAIQLAQELFVKHRLINYSFGFDRAINRAGQCDFRARRITVSRHLVENCSLHEVEQIILHEIAHALVGKDAGHGPIWRAKARELGYKFQPTSWHLMATSTARWVGFCPAGHQHFRMRRPNALLSCRHCANGYSDDHVIEWASHGTDQ</sequence>
<dbReference type="InterPro" id="IPR006640">
    <property type="entry name" value="SprT-like_domain"/>
</dbReference>
<dbReference type="SMART" id="SM00731">
    <property type="entry name" value="SprT"/>
    <property type="match status" value="1"/>
</dbReference>
<dbReference type="GO" id="GO:0006950">
    <property type="term" value="P:response to stress"/>
    <property type="evidence" value="ECO:0007669"/>
    <property type="project" value="UniProtKB-ARBA"/>
</dbReference>
<dbReference type="Gene3D" id="3.30.2010.10">
    <property type="entry name" value="Metalloproteases ('zincins'), catalytic domain"/>
    <property type="match status" value="1"/>
</dbReference>
<feature type="domain" description="SprT-like" evidence="1">
    <location>
        <begin position="3"/>
        <end position="147"/>
    </location>
</feature>
<evidence type="ECO:0000259" key="1">
    <source>
        <dbReference type="SMART" id="SM00731"/>
    </source>
</evidence>
<organism evidence="2">
    <name type="scientific">freshwater metagenome</name>
    <dbReference type="NCBI Taxonomy" id="449393"/>
    <lineage>
        <taxon>unclassified sequences</taxon>
        <taxon>metagenomes</taxon>
        <taxon>ecological metagenomes</taxon>
    </lineage>
</organism>
<dbReference type="Pfam" id="PF10263">
    <property type="entry name" value="SprT-like"/>
    <property type="match status" value="1"/>
</dbReference>
<protein>
    <submittedName>
        <fullName evidence="2">Unannotated protein</fullName>
    </submittedName>
</protein>
<name>A0A6J6C2E2_9ZZZZ</name>